<dbReference type="Gene3D" id="3.30.70.270">
    <property type="match status" value="1"/>
</dbReference>
<evidence type="ECO:0000313" key="6">
    <source>
        <dbReference type="Proteomes" id="UP000617426"/>
    </source>
</evidence>
<comment type="similarity">
    <text evidence="1">Belongs to the DNA polymerase type-Y family.</text>
</comment>
<comment type="caution">
    <text evidence="5">The sequence shown here is derived from an EMBL/GenBank/DDBJ whole genome shotgun (WGS) entry which is preliminary data.</text>
</comment>
<dbReference type="Gene3D" id="3.40.1170.60">
    <property type="match status" value="1"/>
</dbReference>
<dbReference type="PANTHER" id="PTHR35369">
    <property type="entry name" value="BLR3025 PROTEIN-RELATED"/>
    <property type="match status" value="1"/>
</dbReference>
<gene>
    <name evidence="5" type="ORF">HD592_001171</name>
</gene>
<dbReference type="InterPro" id="IPR001126">
    <property type="entry name" value="UmuC"/>
</dbReference>
<evidence type="ECO:0000313" key="5">
    <source>
        <dbReference type="EMBL" id="MBB6334606.1"/>
    </source>
</evidence>
<reference evidence="5" key="1">
    <citation type="submission" date="2020-08" db="EMBL/GenBank/DDBJ databases">
        <title>Sequencing the genomes of 1000 actinobacteria strains.</title>
        <authorList>
            <person name="Klenk H.-P."/>
        </authorList>
    </citation>
    <scope>NUCLEOTIDE SEQUENCE</scope>
    <source>
        <strain evidence="5">DSM 10695</strain>
    </source>
</reference>
<dbReference type="AlphaFoldDB" id="A0A923E6R3"/>
<evidence type="ECO:0000259" key="4">
    <source>
        <dbReference type="Pfam" id="PF00817"/>
    </source>
</evidence>
<dbReference type="Pfam" id="PF00817">
    <property type="entry name" value="IMS"/>
    <property type="match status" value="1"/>
</dbReference>
<proteinExistence type="inferred from homology"/>
<dbReference type="CDD" id="cd03468">
    <property type="entry name" value="PolY_like"/>
    <property type="match status" value="1"/>
</dbReference>
<accession>A0A923E6R3</accession>
<evidence type="ECO:0000256" key="3">
    <source>
        <dbReference type="ARBA" id="ARBA00025589"/>
    </source>
</evidence>
<keyword evidence="6" id="KW-1185">Reference proteome</keyword>
<dbReference type="InterPro" id="IPR050356">
    <property type="entry name" value="SulA_CellDiv_inhibitor"/>
</dbReference>
<evidence type="ECO:0000256" key="1">
    <source>
        <dbReference type="ARBA" id="ARBA00010945"/>
    </source>
</evidence>
<sequence>MRRMVLWVPDWPVASLVVDLPPGARGAVARRERIECATIGAREAGVRPGMRVSTAQYLCPDLIIAPRDEDREGRAFEEVLRAFDSVAAGVVSFRPGLASAPARPAARWHGSEEAAASALVDAVAAATGVECFVGAASGPLAAIAAAREQRIVPDSDTGAFLAKIPLRECLPLLPPSLRAQGREGIALLDVLGVRTCGDLLALARGRELPLARPARIPADLSRSIEPEEDAASLDLIVFPVRRAALCLAEELARTGLSSQLLEIETETEDGRSRRRTWSGVDVGDPAVVVERVRWQLKGWIDHPDAEGAPAARLRRIRVTAAQPFAAGASRPLWGGESERSEIERLVERLRSLLGEDAVKTPRLQGGWDPRTRAVLLPWGETDPDAPAREGEWEGNLALSPSTVLEAPEPVLLLGGLTGFEAVGVTARGELDRTARRLRSDDARPRRGPSLLAGRTLSVEVLGRPWAIRGRWWEPGELRGARVYVRVRRPEGADLLLVNREGRWWIDSVFD</sequence>
<keyword evidence="2" id="KW-0227">DNA damage</keyword>
<evidence type="ECO:0000256" key="2">
    <source>
        <dbReference type="ARBA" id="ARBA00022763"/>
    </source>
</evidence>
<feature type="domain" description="UmuC" evidence="4">
    <location>
        <begin position="32"/>
        <end position="145"/>
    </location>
</feature>
<dbReference type="InterPro" id="IPR043128">
    <property type="entry name" value="Rev_trsase/Diguanyl_cyclase"/>
</dbReference>
<dbReference type="InterPro" id="IPR043502">
    <property type="entry name" value="DNA/RNA_pol_sf"/>
</dbReference>
<protein>
    <submittedName>
        <fullName evidence="5">Protein ImuB</fullName>
    </submittedName>
</protein>
<dbReference type="SUPFAM" id="SSF56672">
    <property type="entry name" value="DNA/RNA polymerases"/>
    <property type="match status" value="1"/>
</dbReference>
<dbReference type="RefSeq" id="WP_184452486.1">
    <property type="nucleotide sequence ID" value="NZ_JACHMK010000001.1"/>
</dbReference>
<dbReference type="EMBL" id="JACHMK010000001">
    <property type="protein sequence ID" value="MBB6334606.1"/>
    <property type="molecule type" value="Genomic_DNA"/>
</dbReference>
<organism evidence="5 6">
    <name type="scientific">Schaalia hyovaginalis</name>
    <dbReference type="NCBI Taxonomy" id="29316"/>
    <lineage>
        <taxon>Bacteria</taxon>
        <taxon>Bacillati</taxon>
        <taxon>Actinomycetota</taxon>
        <taxon>Actinomycetes</taxon>
        <taxon>Actinomycetales</taxon>
        <taxon>Actinomycetaceae</taxon>
        <taxon>Schaalia</taxon>
    </lineage>
</organism>
<comment type="function">
    <text evidence="3">Poorly processive, error-prone DNA polymerase involved in untargeted mutagenesis. Copies undamaged DNA at stalled replication forks, which arise in vivo from mismatched or misaligned primer ends. These misaligned primers can be extended by PolIV. Exhibits no 3'-5' exonuclease (proofreading) activity. May be involved in translesional synthesis, in conjunction with the beta clamp from PolIII.</text>
</comment>
<dbReference type="PANTHER" id="PTHR35369:SF2">
    <property type="entry name" value="BLR3025 PROTEIN"/>
    <property type="match status" value="1"/>
</dbReference>
<dbReference type="Proteomes" id="UP000617426">
    <property type="component" value="Unassembled WGS sequence"/>
</dbReference>
<dbReference type="GO" id="GO:0006281">
    <property type="term" value="P:DNA repair"/>
    <property type="evidence" value="ECO:0007669"/>
    <property type="project" value="InterPro"/>
</dbReference>
<name>A0A923E6R3_9ACTO</name>